<organism evidence="1 2">
    <name type="scientific">Pseudomonas oryzihabitans</name>
    <dbReference type="NCBI Taxonomy" id="47885"/>
    <lineage>
        <taxon>Bacteria</taxon>
        <taxon>Pseudomonadati</taxon>
        <taxon>Pseudomonadota</taxon>
        <taxon>Gammaproteobacteria</taxon>
        <taxon>Pseudomonadales</taxon>
        <taxon>Pseudomonadaceae</taxon>
        <taxon>Pseudomonas</taxon>
    </lineage>
</organism>
<name>A0A1G5PIG1_9PSED</name>
<evidence type="ECO:0000313" key="1">
    <source>
        <dbReference type="EMBL" id="SCZ49011.1"/>
    </source>
</evidence>
<reference evidence="2" key="1">
    <citation type="submission" date="2016-10" db="EMBL/GenBank/DDBJ databases">
        <authorList>
            <person name="de Groot N.N."/>
        </authorList>
    </citation>
    <scope>NUCLEOTIDE SEQUENCE [LARGE SCALE GENOMIC DNA]</scope>
    <source>
        <strain evidence="2">DSM 15758</strain>
    </source>
</reference>
<dbReference type="EMBL" id="FMWB01000049">
    <property type="protein sequence ID" value="SCZ49011.1"/>
    <property type="molecule type" value="Genomic_DNA"/>
</dbReference>
<sequence>MLRDAFDDGLSLDIGPVHAIVAMCLDGFGGVLPEGECRSCTLFQTRQFCQSQGRDPLAFDLASQYDSIPQIQFQHGLTADIACQSTCGALLDLVGTRQAEPNQSSNIILVIVGKPGNLADSQIKGGEDVKPNMLYPHIQGDSIVGIVLVHQSKGRVVIGVKMDSLASPILQRNIDDQIVRDEYTGTELGINIRCDTI</sequence>
<dbReference type="Proteomes" id="UP000183046">
    <property type="component" value="Unassembled WGS sequence"/>
</dbReference>
<protein>
    <submittedName>
        <fullName evidence="1">Uncharacterized protein</fullName>
    </submittedName>
</protein>
<gene>
    <name evidence="1" type="ORF">SAMN05216279_1491</name>
</gene>
<accession>A0A1G5PIG1</accession>
<comment type="caution">
    <text evidence="1">The sequence shown here is derived from an EMBL/GenBank/DDBJ whole genome shotgun (WGS) entry which is preliminary data.</text>
</comment>
<dbReference type="AlphaFoldDB" id="A0A1G5PIG1"/>
<evidence type="ECO:0000313" key="2">
    <source>
        <dbReference type="Proteomes" id="UP000183046"/>
    </source>
</evidence>
<proteinExistence type="predicted"/>